<sequence length="133" mass="15069">MSDPGGRCCFCLKYNFKKRIICTKAHYYCTNIKKIIKLLCKKHIYFTLKSNNGNTAQNDSDRFGVYLGYDTDGNGMFVGYDNGGWFWQKYSGGNGDWYQGSRHAAPAQGEEAAVHIEWTADHKMTLTLDGETV</sequence>
<dbReference type="Proteomes" id="UP000823894">
    <property type="component" value="Unassembled WGS sequence"/>
</dbReference>
<reference evidence="2" key="2">
    <citation type="submission" date="2021-04" db="EMBL/GenBank/DDBJ databases">
        <authorList>
            <person name="Gilroy R."/>
        </authorList>
    </citation>
    <scope>NUCLEOTIDE SEQUENCE</scope>
    <source>
        <strain evidence="2">ChiGjej1B1-1692</strain>
    </source>
</reference>
<dbReference type="InterPro" id="IPR040575">
    <property type="entry name" value="GH101_N"/>
</dbReference>
<comment type="caution">
    <text evidence="2">The sequence shown here is derived from an EMBL/GenBank/DDBJ whole genome shotgun (WGS) entry which is preliminary data.</text>
</comment>
<dbReference type="Gene3D" id="2.60.120.870">
    <property type="match status" value="1"/>
</dbReference>
<dbReference type="EMBL" id="DWWK01000135">
    <property type="protein sequence ID" value="HJC39133.1"/>
    <property type="molecule type" value="Genomic_DNA"/>
</dbReference>
<organism evidence="2 3">
    <name type="scientific">Candidatus Mediterraneibacter faecigallinarum</name>
    <dbReference type="NCBI Taxonomy" id="2838669"/>
    <lineage>
        <taxon>Bacteria</taxon>
        <taxon>Bacillati</taxon>
        <taxon>Bacillota</taxon>
        <taxon>Clostridia</taxon>
        <taxon>Lachnospirales</taxon>
        <taxon>Lachnospiraceae</taxon>
        <taxon>Mediterraneibacter</taxon>
    </lineage>
</organism>
<evidence type="ECO:0000313" key="3">
    <source>
        <dbReference type="Proteomes" id="UP000823894"/>
    </source>
</evidence>
<evidence type="ECO:0000259" key="1">
    <source>
        <dbReference type="Pfam" id="PF17995"/>
    </source>
</evidence>
<evidence type="ECO:0000313" key="2">
    <source>
        <dbReference type="EMBL" id="HJC39133.1"/>
    </source>
</evidence>
<dbReference type="Pfam" id="PF17995">
    <property type="entry name" value="GH101_N"/>
    <property type="match status" value="1"/>
</dbReference>
<feature type="domain" description="Endo-alpha-N-acetylgalactosaminidase N-terminal" evidence="1">
    <location>
        <begin position="54"/>
        <end position="132"/>
    </location>
</feature>
<accession>A0A9D2SX88</accession>
<reference evidence="2" key="1">
    <citation type="journal article" date="2021" name="PeerJ">
        <title>Extensive microbial diversity within the chicken gut microbiome revealed by metagenomics and culture.</title>
        <authorList>
            <person name="Gilroy R."/>
            <person name="Ravi A."/>
            <person name="Getino M."/>
            <person name="Pursley I."/>
            <person name="Horton D.L."/>
            <person name="Alikhan N.F."/>
            <person name="Baker D."/>
            <person name="Gharbi K."/>
            <person name="Hall N."/>
            <person name="Watson M."/>
            <person name="Adriaenssens E.M."/>
            <person name="Foster-Nyarko E."/>
            <person name="Jarju S."/>
            <person name="Secka A."/>
            <person name="Antonio M."/>
            <person name="Oren A."/>
            <person name="Chaudhuri R.R."/>
            <person name="La Ragione R."/>
            <person name="Hildebrand F."/>
            <person name="Pallen M.J."/>
        </authorList>
    </citation>
    <scope>NUCLEOTIDE SEQUENCE</scope>
    <source>
        <strain evidence="2">ChiGjej1B1-1692</strain>
    </source>
</reference>
<gene>
    <name evidence="2" type="ORF">H9757_08770</name>
</gene>
<name>A0A9D2SX88_9FIRM</name>
<proteinExistence type="predicted"/>
<dbReference type="AlphaFoldDB" id="A0A9D2SX88"/>
<feature type="non-terminal residue" evidence="2">
    <location>
        <position position="133"/>
    </location>
</feature>
<protein>
    <recommendedName>
        <fullName evidence="1">Endo-alpha-N-acetylgalactosaminidase N-terminal domain-containing protein</fullName>
    </recommendedName>
</protein>